<dbReference type="Proteomes" id="UP000799324">
    <property type="component" value="Unassembled WGS sequence"/>
</dbReference>
<evidence type="ECO:0000313" key="2">
    <source>
        <dbReference type="Proteomes" id="UP000799324"/>
    </source>
</evidence>
<dbReference type="AlphaFoldDB" id="A0A6A6TDS9"/>
<protein>
    <submittedName>
        <fullName evidence="1">Uncharacterized protein</fullName>
    </submittedName>
</protein>
<dbReference type="PANTHER" id="PTHR35896">
    <property type="entry name" value="IG-LIKE DOMAIN-CONTAINING PROTEIN"/>
    <property type="match status" value="1"/>
</dbReference>
<name>A0A6A6TDS9_9PLEO</name>
<proteinExistence type="predicted"/>
<dbReference type="PANTHER" id="PTHR35896:SF3">
    <property type="entry name" value="MAJOR FACILITATOR SUPERFAMILY TRANSPORTER"/>
    <property type="match status" value="1"/>
</dbReference>
<dbReference type="InterPro" id="IPR053008">
    <property type="entry name" value="Phomopsin_biosynth_assoc"/>
</dbReference>
<dbReference type="EMBL" id="MU004325">
    <property type="protein sequence ID" value="KAF2657467.1"/>
    <property type="molecule type" value="Genomic_DNA"/>
</dbReference>
<keyword evidence="2" id="KW-1185">Reference proteome</keyword>
<accession>A0A6A6TDS9</accession>
<gene>
    <name evidence="1" type="ORF">K491DRAFT_594987</name>
</gene>
<organism evidence="1 2">
    <name type="scientific">Lophiostoma macrostomum CBS 122681</name>
    <dbReference type="NCBI Taxonomy" id="1314788"/>
    <lineage>
        <taxon>Eukaryota</taxon>
        <taxon>Fungi</taxon>
        <taxon>Dikarya</taxon>
        <taxon>Ascomycota</taxon>
        <taxon>Pezizomycotina</taxon>
        <taxon>Dothideomycetes</taxon>
        <taxon>Pleosporomycetidae</taxon>
        <taxon>Pleosporales</taxon>
        <taxon>Lophiostomataceae</taxon>
        <taxon>Lophiostoma</taxon>
    </lineage>
</organism>
<evidence type="ECO:0000313" key="1">
    <source>
        <dbReference type="EMBL" id="KAF2657467.1"/>
    </source>
</evidence>
<dbReference type="OrthoDB" id="3501153at2759"/>
<sequence>CGNTTAQALALGCSFDQLTWAWLPKDCPHYTNGDFIVSEGRPWEYYEDPQGEVIVQRESWQQVLEGERRVFAVKGEHLAHCVYNFLSLGQIIRNNTPYPQRLVEYMHLEHCASLILENLRLDKSWNEVQSMTGTVAYDVSC</sequence>
<feature type="non-terminal residue" evidence="1">
    <location>
        <position position="1"/>
    </location>
</feature>
<reference evidence="1" key="1">
    <citation type="journal article" date="2020" name="Stud. Mycol.">
        <title>101 Dothideomycetes genomes: a test case for predicting lifestyles and emergence of pathogens.</title>
        <authorList>
            <person name="Haridas S."/>
            <person name="Albert R."/>
            <person name="Binder M."/>
            <person name="Bloem J."/>
            <person name="Labutti K."/>
            <person name="Salamov A."/>
            <person name="Andreopoulos B."/>
            <person name="Baker S."/>
            <person name="Barry K."/>
            <person name="Bills G."/>
            <person name="Bluhm B."/>
            <person name="Cannon C."/>
            <person name="Castanera R."/>
            <person name="Culley D."/>
            <person name="Daum C."/>
            <person name="Ezra D."/>
            <person name="Gonzalez J."/>
            <person name="Henrissat B."/>
            <person name="Kuo A."/>
            <person name="Liang C."/>
            <person name="Lipzen A."/>
            <person name="Lutzoni F."/>
            <person name="Magnuson J."/>
            <person name="Mondo S."/>
            <person name="Nolan M."/>
            <person name="Ohm R."/>
            <person name="Pangilinan J."/>
            <person name="Park H.-J."/>
            <person name="Ramirez L."/>
            <person name="Alfaro M."/>
            <person name="Sun H."/>
            <person name="Tritt A."/>
            <person name="Yoshinaga Y."/>
            <person name="Zwiers L.-H."/>
            <person name="Turgeon B."/>
            <person name="Goodwin S."/>
            <person name="Spatafora J."/>
            <person name="Crous P."/>
            <person name="Grigoriev I."/>
        </authorList>
    </citation>
    <scope>NUCLEOTIDE SEQUENCE</scope>
    <source>
        <strain evidence="1">CBS 122681</strain>
    </source>
</reference>